<evidence type="ECO:0000313" key="3">
    <source>
        <dbReference type="Proteomes" id="UP000245634"/>
    </source>
</evidence>
<dbReference type="EMBL" id="QGGL01000001">
    <property type="protein sequence ID" value="PWK16250.1"/>
    <property type="molecule type" value="Genomic_DNA"/>
</dbReference>
<dbReference type="Pfam" id="PF08680">
    <property type="entry name" value="DUF1779"/>
    <property type="match status" value="1"/>
</dbReference>
<comment type="caution">
    <text evidence="2">The sequence shown here is derived from an EMBL/GenBank/DDBJ whole genome shotgun (WGS) entry which is preliminary data.</text>
</comment>
<dbReference type="AlphaFoldDB" id="A0A316E0C2"/>
<dbReference type="RefSeq" id="WP_109685185.1">
    <property type="nucleotide sequence ID" value="NZ_QGGL01000001.1"/>
</dbReference>
<feature type="chain" id="PRO_5016243892" evidence="1">
    <location>
        <begin position="24"/>
        <end position="253"/>
    </location>
</feature>
<dbReference type="Proteomes" id="UP000245634">
    <property type="component" value="Unassembled WGS sequence"/>
</dbReference>
<proteinExistence type="predicted"/>
<dbReference type="InterPro" id="IPR014794">
    <property type="entry name" value="DUF1779"/>
</dbReference>
<keyword evidence="3" id="KW-1185">Reference proteome</keyword>
<protein>
    <submittedName>
        <fullName evidence="2">TATA-box binding protein</fullName>
    </submittedName>
</protein>
<dbReference type="Gene3D" id="3.30.360.40">
    <property type="entry name" value="YwmB-like"/>
    <property type="match status" value="1"/>
</dbReference>
<dbReference type="SUPFAM" id="SSF143842">
    <property type="entry name" value="YwmB-like"/>
    <property type="match status" value="1"/>
</dbReference>
<dbReference type="OrthoDB" id="2374820at2"/>
<organism evidence="2 3">
    <name type="scientific">Tumebacillus permanentifrigoris</name>
    <dbReference type="NCBI Taxonomy" id="378543"/>
    <lineage>
        <taxon>Bacteria</taxon>
        <taxon>Bacillati</taxon>
        <taxon>Bacillota</taxon>
        <taxon>Bacilli</taxon>
        <taxon>Bacillales</taxon>
        <taxon>Alicyclobacillaceae</taxon>
        <taxon>Tumebacillus</taxon>
    </lineage>
</organism>
<keyword evidence="1" id="KW-0732">Signal</keyword>
<sequence>MKRIGIYGIILCLLLATYSIVQARQQTVAGTADTGEFLAQAFAATKADVEGYSVHNWSVIDKEFRSQEQLKALGQKLNKTFAIQAPKETLDGGGDQNSYTLRGTRADGGTAQIVLTSMKFQDRSPQTALVLTVDRDAQDLGGFQAAIQEVRETVSAANAIPQISTCIKGLLADKMSDGASSTLIRDVFQDVKAKEIEGVRSELVTSLSGYSPLTKDYIVTNGNRMNLQVAVHYDAHLDRTRVLVGSPIVTIEY</sequence>
<evidence type="ECO:0000313" key="2">
    <source>
        <dbReference type="EMBL" id="PWK16250.1"/>
    </source>
</evidence>
<reference evidence="2 3" key="1">
    <citation type="submission" date="2018-05" db="EMBL/GenBank/DDBJ databases">
        <title>Genomic Encyclopedia of Type Strains, Phase IV (KMG-IV): sequencing the most valuable type-strain genomes for metagenomic binning, comparative biology and taxonomic classification.</title>
        <authorList>
            <person name="Goeker M."/>
        </authorList>
    </citation>
    <scope>NUCLEOTIDE SEQUENCE [LARGE SCALE GENOMIC DNA]</scope>
    <source>
        <strain evidence="2 3">DSM 18773</strain>
    </source>
</reference>
<evidence type="ECO:0000256" key="1">
    <source>
        <dbReference type="SAM" id="SignalP"/>
    </source>
</evidence>
<dbReference type="InterPro" id="IPR036209">
    <property type="entry name" value="YwmB-like_sf"/>
</dbReference>
<gene>
    <name evidence="2" type="ORF">C7459_101113</name>
</gene>
<name>A0A316E0C2_9BACL</name>
<accession>A0A316E0C2</accession>
<feature type="signal peptide" evidence="1">
    <location>
        <begin position="1"/>
        <end position="23"/>
    </location>
</feature>